<proteinExistence type="inferred from homology"/>
<dbReference type="InterPro" id="IPR013249">
    <property type="entry name" value="RNA_pol_sigma70_r4_t2"/>
</dbReference>
<comment type="subunit">
    <text evidence="2">Interacts transiently with the RNA polymerase catalytic core formed by RpoA, RpoB, RpoC and RpoZ (2 alpha, 1 beta, 1 beta' and 1 omega subunit) to form the RNA polymerase holoenzyme that can initiate transcription.</text>
</comment>
<dbReference type="InterPro" id="IPR036388">
    <property type="entry name" value="WH-like_DNA-bd_sf"/>
</dbReference>
<dbReference type="PROSITE" id="PS01063">
    <property type="entry name" value="SIGMA70_ECF"/>
    <property type="match status" value="1"/>
</dbReference>
<organism evidence="11 12">
    <name type="scientific">Nocardioides aestuarii</name>
    <dbReference type="NCBI Taxonomy" id="252231"/>
    <lineage>
        <taxon>Bacteria</taxon>
        <taxon>Bacillati</taxon>
        <taxon>Actinomycetota</taxon>
        <taxon>Actinomycetes</taxon>
        <taxon>Propionibacteriales</taxon>
        <taxon>Nocardioidaceae</taxon>
        <taxon>Nocardioides</taxon>
    </lineage>
</organism>
<dbReference type="SUPFAM" id="SSF88946">
    <property type="entry name" value="Sigma2 domain of RNA polymerase sigma factors"/>
    <property type="match status" value="1"/>
</dbReference>
<evidence type="ECO:0000256" key="2">
    <source>
        <dbReference type="ARBA" id="ARBA00011344"/>
    </source>
</evidence>
<dbReference type="SUPFAM" id="SSF88659">
    <property type="entry name" value="Sigma3 and sigma4 domains of RNA polymerase sigma factors"/>
    <property type="match status" value="1"/>
</dbReference>
<gene>
    <name evidence="11" type="ORF">ACFSDE_08750</name>
</gene>
<dbReference type="InterPro" id="IPR014284">
    <property type="entry name" value="RNA_pol_sigma-70_dom"/>
</dbReference>
<comment type="similarity">
    <text evidence="1 7">Belongs to the sigma-70 factor family. ECF subfamily.</text>
</comment>
<protein>
    <recommendedName>
        <fullName evidence="7">RNA polymerase sigma factor</fullName>
    </recommendedName>
</protein>
<evidence type="ECO:0000256" key="6">
    <source>
        <dbReference type="ARBA" id="ARBA00023163"/>
    </source>
</evidence>
<evidence type="ECO:0000259" key="10">
    <source>
        <dbReference type="Pfam" id="PF08281"/>
    </source>
</evidence>
<evidence type="ECO:0000313" key="12">
    <source>
        <dbReference type="Proteomes" id="UP001597351"/>
    </source>
</evidence>
<evidence type="ECO:0000256" key="8">
    <source>
        <dbReference type="SAM" id="MobiDB-lite"/>
    </source>
</evidence>
<keyword evidence="12" id="KW-1185">Reference proteome</keyword>
<dbReference type="InterPro" id="IPR013325">
    <property type="entry name" value="RNA_pol_sigma_r2"/>
</dbReference>
<dbReference type="Gene3D" id="1.10.1740.10">
    <property type="match status" value="1"/>
</dbReference>
<dbReference type="EMBL" id="JBHUGD010000003">
    <property type="protein sequence ID" value="MFD1946880.1"/>
    <property type="molecule type" value="Genomic_DNA"/>
</dbReference>
<feature type="domain" description="RNA polymerase sigma-70 region 2" evidence="9">
    <location>
        <begin position="17"/>
        <end position="79"/>
    </location>
</feature>
<dbReference type="PANTHER" id="PTHR43133:SF65">
    <property type="entry name" value="ECF RNA POLYMERASE SIGMA FACTOR SIGG"/>
    <property type="match status" value="1"/>
</dbReference>
<dbReference type="InterPro" id="IPR032710">
    <property type="entry name" value="NTF2-like_dom_sf"/>
</dbReference>
<dbReference type="InterPro" id="IPR000838">
    <property type="entry name" value="RNA_pol_sigma70_ECF_CS"/>
</dbReference>
<dbReference type="Pfam" id="PF04542">
    <property type="entry name" value="Sigma70_r2"/>
    <property type="match status" value="1"/>
</dbReference>
<dbReference type="InterPro" id="IPR014305">
    <property type="entry name" value="RNA_pol_sigma-G_actinobac"/>
</dbReference>
<evidence type="ECO:0000256" key="7">
    <source>
        <dbReference type="RuleBase" id="RU000716"/>
    </source>
</evidence>
<sequence length="328" mass="36429">MTTSETTSELTDFDALTQRYQRELLAHCYRMSGSVHEAEDLVQETLLRAWRASDGFEGRSSVRTWLYRIATNVCLTNLEGRPRRPLPTGLGAPDQQAGDPLDSQPEIPWLEPIPDAAVQVEEKDTIRLAFVAALQHLPARQRAVLVLRDVLRWTAAETAEALDTTVAAVNSALQRAHAQIDKAGPTVDAPSSAGDLDDRQQQLLTEYVEAFWRKDIDRIVSLLAADATWEMPPFSGWYSGAATIGTLVDTRCPGGSHDMPMLRTSANGQPAFGLYMRTPEGDFVPFHLQVLELDGDRVAHVSAFFDVDMFRRFGLPDRIPADWQTAQP</sequence>
<evidence type="ECO:0000256" key="4">
    <source>
        <dbReference type="ARBA" id="ARBA00023082"/>
    </source>
</evidence>
<feature type="region of interest" description="Disordered" evidence="8">
    <location>
        <begin position="80"/>
        <end position="100"/>
    </location>
</feature>
<dbReference type="InterPro" id="IPR013324">
    <property type="entry name" value="RNA_pol_sigma_r3/r4-like"/>
</dbReference>
<feature type="domain" description="RNA polymerase sigma factor 70 region 4 type 2" evidence="10">
    <location>
        <begin position="128"/>
        <end position="176"/>
    </location>
</feature>
<evidence type="ECO:0000313" key="11">
    <source>
        <dbReference type="EMBL" id="MFD1946880.1"/>
    </source>
</evidence>
<reference evidence="12" key="1">
    <citation type="journal article" date="2019" name="Int. J. Syst. Evol. Microbiol.">
        <title>The Global Catalogue of Microorganisms (GCM) 10K type strain sequencing project: providing services to taxonomists for standard genome sequencing and annotation.</title>
        <authorList>
            <consortium name="The Broad Institute Genomics Platform"/>
            <consortium name="The Broad Institute Genome Sequencing Center for Infectious Disease"/>
            <person name="Wu L."/>
            <person name="Ma J."/>
        </authorList>
    </citation>
    <scope>NUCLEOTIDE SEQUENCE [LARGE SCALE GENOMIC DNA]</scope>
    <source>
        <strain evidence="12">CGMCC 1.12477</strain>
    </source>
</reference>
<dbReference type="InterPro" id="IPR007627">
    <property type="entry name" value="RNA_pol_sigma70_r2"/>
</dbReference>
<dbReference type="Pfam" id="PF08281">
    <property type="entry name" value="Sigma70_r4_2"/>
    <property type="match status" value="1"/>
</dbReference>
<dbReference type="RefSeq" id="WP_343917449.1">
    <property type="nucleotide sequence ID" value="NZ_BAAAJT010000002.1"/>
</dbReference>
<evidence type="ECO:0000256" key="5">
    <source>
        <dbReference type="ARBA" id="ARBA00023125"/>
    </source>
</evidence>
<evidence type="ECO:0000256" key="1">
    <source>
        <dbReference type="ARBA" id="ARBA00010641"/>
    </source>
</evidence>
<comment type="caution">
    <text evidence="11">The sequence shown here is derived from an EMBL/GenBank/DDBJ whole genome shotgun (WGS) entry which is preliminary data.</text>
</comment>
<keyword evidence="3 7" id="KW-0805">Transcription regulation</keyword>
<name>A0ABW4TK97_9ACTN</name>
<evidence type="ECO:0000256" key="3">
    <source>
        <dbReference type="ARBA" id="ARBA00023015"/>
    </source>
</evidence>
<evidence type="ECO:0000259" key="9">
    <source>
        <dbReference type="Pfam" id="PF04542"/>
    </source>
</evidence>
<keyword evidence="5 7" id="KW-0238">DNA-binding</keyword>
<dbReference type="Gene3D" id="3.10.450.50">
    <property type="match status" value="1"/>
</dbReference>
<dbReference type="PANTHER" id="PTHR43133">
    <property type="entry name" value="RNA POLYMERASE ECF-TYPE SIGMA FACTO"/>
    <property type="match status" value="1"/>
</dbReference>
<accession>A0ABW4TK97</accession>
<dbReference type="SUPFAM" id="SSF54427">
    <property type="entry name" value="NTF2-like"/>
    <property type="match status" value="1"/>
</dbReference>
<dbReference type="NCBIfam" id="TIGR02937">
    <property type="entry name" value="sigma70-ECF"/>
    <property type="match status" value="1"/>
</dbReference>
<dbReference type="NCBIfam" id="NF006089">
    <property type="entry name" value="PRK08241.1"/>
    <property type="match status" value="1"/>
</dbReference>
<dbReference type="Gene3D" id="1.10.10.10">
    <property type="entry name" value="Winged helix-like DNA-binding domain superfamily/Winged helix DNA-binding domain"/>
    <property type="match status" value="1"/>
</dbReference>
<keyword evidence="6 7" id="KW-0804">Transcription</keyword>
<dbReference type="Proteomes" id="UP001597351">
    <property type="component" value="Unassembled WGS sequence"/>
</dbReference>
<dbReference type="InterPro" id="IPR039425">
    <property type="entry name" value="RNA_pol_sigma-70-like"/>
</dbReference>
<dbReference type="CDD" id="cd06171">
    <property type="entry name" value="Sigma70_r4"/>
    <property type="match status" value="1"/>
</dbReference>
<keyword evidence="4 7" id="KW-0731">Sigma factor</keyword>
<dbReference type="NCBIfam" id="TIGR02960">
    <property type="entry name" value="SigX5"/>
    <property type="match status" value="1"/>
</dbReference>